<evidence type="ECO:0000256" key="3">
    <source>
        <dbReference type="ARBA" id="ARBA00022729"/>
    </source>
</evidence>
<evidence type="ECO:0000256" key="4">
    <source>
        <dbReference type="SAM" id="SignalP"/>
    </source>
</evidence>
<dbReference type="Pfam" id="PF13407">
    <property type="entry name" value="Peripla_BP_4"/>
    <property type="match status" value="1"/>
</dbReference>
<gene>
    <name evidence="6" type="ORF">MRBLWS13_001920</name>
</gene>
<dbReference type="SUPFAM" id="SSF53822">
    <property type="entry name" value="Periplasmic binding protein-like I"/>
    <property type="match status" value="1"/>
</dbReference>
<dbReference type="InterPro" id="IPR025997">
    <property type="entry name" value="SBP_2_dom"/>
</dbReference>
<dbReference type="EMBL" id="CP151632">
    <property type="protein sequence ID" value="WZO34267.1"/>
    <property type="molecule type" value="Genomic_DNA"/>
</dbReference>
<dbReference type="AlphaFoldDB" id="A0AAU6SBP8"/>
<dbReference type="RefSeq" id="WP_349428827.1">
    <property type="nucleotide sequence ID" value="NZ_CP151632.1"/>
</dbReference>
<keyword evidence="3 4" id="KW-0732">Signal</keyword>
<accession>A0AAU6SBP8</accession>
<comment type="similarity">
    <text evidence="2">Belongs to the bacterial solute-binding protein 2 family.</text>
</comment>
<proteinExistence type="inferred from homology"/>
<feature type="domain" description="Periplasmic binding protein" evidence="5">
    <location>
        <begin position="51"/>
        <end position="300"/>
    </location>
</feature>
<protein>
    <submittedName>
        <fullName evidence="6">Sugar ABC transporter substrate-binding protein</fullName>
    </submittedName>
</protein>
<dbReference type="PANTHER" id="PTHR46847">
    <property type="entry name" value="D-ALLOSE-BINDING PERIPLASMIC PROTEIN-RELATED"/>
    <property type="match status" value="1"/>
</dbReference>
<evidence type="ECO:0000259" key="5">
    <source>
        <dbReference type="Pfam" id="PF13407"/>
    </source>
</evidence>
<name>A0AAU6SBP8_9MICO</name>
<organism evidence="6">
    <name type="scientific">Microbacterium sp. LWS13-1.2</name>
    <dbReference type="NCBI Taxonomy" id="3135264"/>
    <lineage>
        <taxon>Bacteria</taxon>
        <taxon>Bacillati</taxon>
        <taxon>Actinomycetota</taxon>
        <taxon>Actinomycetes</taxon>
        <taxon>Micrococcales</taxon>
        <taxon>Microbacteriaceae</taxon>
        <taxon>Microbacterium</taxon>
    </lineage>
</organism>
<dbReference type="Gene3D" id="3.40.50.2300">
    <property type="match status" value="2"/>
</dbReference>
<dbReference type="PROSITE" id="PS51257">
    <property type="entry name" value="PROKAR_LIPOPROTEIN"/>
    <property type="match status" value="1"/>
</dbReference>
<dbReference type="InterPro" id="IPR028082">
    <property type="entry name" value="Peripla_BP_I"/>
</dbReference>
<reference evidence="6" key="1">
    <citation type="submission" date="2024-04" db="EMBL/GenBank/DDBJ databases">
        <authorList>
            <person name="Roder T."/>
            <person name="Oberhansli S."/>
            <person name="Kreuzer M."/>
        </authorList>
    </citation>
    <scope>NUCLEOTIDE SEQUENCE</scope>
    <source>
        <strain evidence="6">LWS13-1.2</strain>
    </source>
</reference>
<dbReference type="GO" id="GO:0030313">
    <property type="term" value="C:cell envelope"/>
    <property type="evidence" value="ECO:0007669"/>
    <property type="project" value="UniProtKB-SubCell"/>
</dbReference>
<feature type="chain" id="PRO_5043750161" evidence="4">
    <location>
        <begin position="22"/>
        <end position="324"/>
    </location>
</feature>
<dbReference type="GO" id="GO:0030246">
    <property type="term" value="F:carbohydrate binding"/>
    <property type="evidence" value="ECO:0007669"/>
    <property type="project" value="UniProtKB-ARBA"/>
</dbReference>
<evidence type="ECO:0000313" key="6">
    <source>
        <dbReference type="EMBL" id="WZO34267.1"/>
    </source>
</evidence>
<evidence type="ECO:0000256" key="1">
    <source>
        <dbReference type="ARBA" id="ARBA00004196"/>
    </source>
</evidence>
<feature type="signal peptide" evidence="4">
    <location>
        <begin position="1"/>
        <end position="21"/>
    </location>
</feature>
<evidence type="ECO:0000256" key="2">
    <source>
        <dbReference type="ARBA" id="ARBA00007639"/>
    </source>
</evidence>
<dbReference type="CDD" id="cd01536">
    <property type="entry name" value="PBP1_ABC_sugar_binding-like"/>
    <property type="match status" value="1"/>
</dbReference>
<dbReference type="PANTHER" id="PTHR46847:SF1">
    <property type="entry name" value="D-ALLOSE-BINDING PERIPLASMIC PROTEIN-RELATED"/>
    <property type="match status" value="1"/>
</dbReference>
<sequence>MKRTSHALPLLAVVTAALALAGCGGVGNLTETSGSPAPLQVTYASFGESVGFVATVTKSLQAAADAAGVELSVLDNQNDAATAVDNARQAATTDPDVFIEYNGNADSNSRVASLMADASIPVIAVQYPIEGAPLFAIDNTQVGEIGGSQLAAAAQEKWGEDETPAALIVTLPQGGPIQLDRSEGAKAAISDTYPDIEFTDVDSRSDAAVGRQLAADFLTSHPDEPVIIWAHVDSVGLGVVAAVEASGRDDVLVMSTGGDAAIFPEIRKAGTPLVGTVGLFPESWGSVLIDLAQKVAAGEEVPEVTHPEKIEVISAANIGQLYPE</sequence>
<comment type="subcellular location">
    <subcellularLocation>
        <location evidence="1">Cell envelope</location>
    </subcellularLocation>
</comment>